<keyword evidence="3 9" id="KW-1003">Cell membrane</keyword>
<keyword evidence="2 9" id="KW-0813">Transport</keyword>
<evidence type="ECO:0000313" key="11">
    <source>
        <dbReference type="EMBL" id="RED16398.1"/>
    </source>
</evidence>
<dbReference type="PANTHER" id="PTHR33162:SF1">
    <property type="entry name" value="SEC-INDEPENDENT PROTEIN TRANSLOCASE PROTEIN TATA, CHLOROPLASTIC"/>
    <property type="match status" value="1"/>
</dbReference>
<comment type="caution">
    <text evidence="11">The sequence shown here is derived from an EMBL/GenBank/DDBJ whole genome shotgun (WGS) entry which is preliminary data.</text>
</comment>
<feature type="compositionally biased region" description="Low complexity" evidence="10">
    <location>
        <begin position="129"/>
        <end position="148"/>
    </location>
</feature>
<dbReference type="HAMAP" id="MF_00237">
    <property type="entry name" value="TatB"/>
    <property type="match status" value="1"/>
</dbReference>
<gene>
    <name evidence="9" type="primary">tatB</name>
    <name evidence="11" type="ORF">DFR46_1421</name>
</gene>
<proteinExistence type="inferred from homology"/>
<dbReference type="Proteomes" id="UP000256310">
    <property type="component" value="Unassembled WGS sequence"/>
</dbReference>
<feature type="region of interest" description="Disordered" evidence="10">
    <location>
        <begin position="58"/>
        <end position="163"/>
    </location>
</feature>
<reference evidence="11 12" key="1">
    <citation type="submission" date="2018-07" db="EMBL/GenBank/DDBJ databases">
        <title>Genomic Encyclopedia of Type Strains, Phase IV (KMG-IV): sequencing the most valuable type-strain genomes for metagenomic binning, comparative biology and taxonomic classification.</title>
        <authorList>
            <person name="Goeker M."/>
        </authorList>
    </citation>
    <scope>NUCLEOTIDE SEQUENCE [LARGE SCALE GENOMIC DNA]</scope>
    <source>
        <strain evidence="11 12">DSM 26725</strain>
    </source>
</reference>
<dbReference type="OrthoDB" id="7206969at2"/>
<keyword evidence="5 9" id="KW-0653">Protein transport</keyword>
<dbReference type="RefSeq" id="WP_116235807.1">
    <property type="nucleotide sequence ID" value="NZ_QRDP01000004.1"/>
</dbReference>
<evidence type="ECO:0000256" key="10">
    <source>
        <dbReference type="SAM" id="MobiDB-lite"/>
    </source>
</evidence>
<feature type="compositionally biased region" description="Basic and acidic residues" evidence="10">
    <location>
        <begin position="58"/>
        <end position="67"/>
    </location>
</feature>
<dbReference type="GO" id="GO:0008320">
    <property type="term" value="F:protein transmembrane transporter activity"/>
    <property type="evidence" value="ECO:0007669"/>
    <property type="project" value="UniProtKB-UniRule"/>
</dbReference>
<keyword evidence="4 9" id="KW-0812">Transmembrane</keyword>
<evidence type="ECO:0000256" key="4">
    <source>
        <dbReference type="ARBA" id="ARBA00022692"/>
    </source>
</evidence>
<sequence>MFDIGAAELLLVAIVALVVIGPKDLPAALRGVGRVMGQLRSFTSQFRFSLDSMIREAEMEGQEKEWAQRNADIMAKHPHSEGDPDSGQEMQGQPRDEAPAAQDTVSPGDDGGEGAMKPLKPIATDESGEISSGEAASAPQPSAEPGAGTAEDSSQIDLFGGKS</sequence>
<comment type="similarity">
    <text evidence="9">Belongs to the TatB family.</text>
</comment>
<dbReference type="InterPro" id="IPR003369">
    <property type="entry name" value="TatA/B/E"/>
</dbReference>
<protein>
    <recommendedName>
        <fullName evidence="9">Sec-independent protein translocase protein TatB</fullName>
    </recommendedName>
</protein>
<dbReference type="NCBIfam" id="TIGR01410">
    <property type="entry name" value="tatB"/>
    <property type="match status" value="1"/>
</dbReference>
<evidence type="ECO:0000256" key="3">
    <source>
        <dbReference type="ARBA" id="ARBA00022475"/>
    </source>
</evidence>
<evidence type="ECO:0000313" key="12">
    <source>
        <dbReference type="Proteomes" id="UP000256310"/>
    </source>
</evidence>
<dbReference type="GO" id="GO:0033281">
    <property type="term" value="C:TAT protein transport complex"/>
    <property type="evidence" value="ECO:0007669"/>
    <property type="project" value="UniProtKB-UniRule"/>
</dbReference>
<dbReference type="Gene3D" id="1.20.5.3310">
    <property type="match status" value="1"/>
</dbReference>
<dbReference type="AlphaFoldDB" id="A0A3D9FFJ7"/>
<evidence type="ECO:0000256" key="9">
    <source>
        <dbReference type="HAMAP-Rule" id="MF_00237"/>
    </source>
</evidence>
<comment type="function">
    <text evidence="9">Part of the twin-arginine translocation (Tat) system that transports large folded proteins containing a characteristic twin-arginine motif in their signal peptide across membranes. Together with TatC, TatB is part of a receptor directly interacting with Tat signal peptides. TatB may form an oligomeric binding site that transiently accommodates folded Tat precursor proteins before their translocation.</text>
</comment>
<evidence type="ECO:0000256" key="8">
    <source>
        <dbReference type="ARBA" id="ARBA00023136"/>
    </source>
</evidence>
<comment type="subcellular location">
    <subcellularLocation>
        <location evidence="9">Cell membrane</location>
        <topology evidence="9">Single-pass membrane protein</topology>
    </subcellularLocation>
    <subcellularLocation>
        <location evidence="1">Membrane</location>
        <topology evidence="1">Single-pass membrane protein</topology>
    </subcellularLocation>
</comment>
<evidence type="ECO:0000256" key="5">
    <source>
        <dbReference type="ARBA" id="ARBA00022927"/>
    </source>
</evidence>
<keyword evidence="6 9" id="KW-1133">Transmembrane helix</keyword>
<accession>A0A3D9FFJ7</accession>
<evidence type="ECO:0000256" key="2">
    <source>
        <dbReference type="ARBA" id="ARBA00022448"/>
    </source>
</evidence>
<keyword evidence="8 9" id="KW-0472">Membrane</keyword>
<comment type="subunit">
    <text evidence="9">The Tat system comprises two distinct complexes: a TatABC complex, containing multiple copies of TatA, TatB and TatC subunits, and a separate TatA complex, containing only TatA subunits. Substrates initially bind to the TatABC complex, which probably triggers association of the separate TatA complex to form the active translocon.</text>
</comment>
<dbReference type="Pfam" id="PF02416">
    <property type="entry name" value="TatA_B_E"/>
    <property type="match status" value="1"/>
</dbReference>
<keyword evidence="12" id="KW-1185">Reference proteome</keyword>
<keyword evidence="7 9" id="KW-0811">Translocation</keyword>
<organism evidence="11 12">
    <name type="scientific">Parasphingopyxis lamellibrachiae</name>
    <dbReference type="NCBI Taxonomy" id="680125"/>
    <lineage>
        <taxon>Bacteria</taxon>
        <taxon>Pseudomonadati</taxon>
        <taxon>Pseudomonadota</taxon>
        <taxon>Alphaproteobacteria</taxon>
        <taxon>Sphingomonadales</taxon>
        <taxon>Sphingomonadaceae</taxon>
        <taxon>Parasphingopyxis</taxon>
    </lineage>
</organism>
<dbReference type="GO" id="GO:0043953">
    <property type="term" value="P:protein transport by the Tat complex"/>
    <property type="evidence" value="ECO:0007669"/>
    <property type="project" value="UniProtKB-UniRule"/>
</dbReference>
<dbReference type="EMBL" id="QRDP01000004">
    <property type="protein sequence ID" value="RED16398.1"/>
    <property type="molecule type" value="Genomic_DNA"/>
</dbReference>
<dbReference type="PRINTS" id="PR01506">
    <property type="entry name" value="TATBPROTEIN"/>
</dbReference>
<dbReference type="InterPro" id="IPR018448">
    <property type="entry name" value="TatB"/>
</dbReference>
<evidence type="ECO:0000256" key="6">
    <source>
        <dbReference type="ARBA" id="ARBA00022989"/>
    </source>
</evidence>
<evidence type="ECO:0000256" key="7">
    <source>
        <dbReference type="ARBA" id="ARBA00023010"/>
    </source>
</evidence>
<name>A0A3D9FFJ7_9SPHN</name>
<dbReference type="PANTHER" id="PTHR33162">
    <property type="entry name" value="SEC-INDEPENDENT PROTEIN TRANSLOCASE PROTEIN TATA, CHLOROPLASTIC"/>
    <property type="match status" value="1"/>
</dbReference>
<evidence type="ECO:0000256" key="1">
    <source>
        <dbReference type="ARBA" id="ARBA00004167"/>
    </source>
</evidence>